<proteinExistence type="predicted"/>
<dbReference type="GO" id="GO:0071034">
    <property type="term" value="P:CUT catabolic process"/>
    <property type="evidence" value="ECO:0007669"/>
    <property type="project" value="TreeGrafter"/>
</dbReference>
<dbReference type="GO" id="GO:0071051">
    <property type="term" value="P:poly(A)-dependent snoRNA 3'-end processing"/>
    <property type="evidence" value="ECO:0007669"/>
    <property type="project" value="TreeGrafter"/>
</dbReference>
<reference evidence="5 6" key="1">
    <citation type="submission" date="2013-11" db="EMBL/GenBank/DDBJ databases">
        <title>Genome sequencing of Stegodyphus mimosarum.</title>
        <authorList>
            <person name="Bechsgaard J."/>
        </authorList>
    </citation>
    <scope>NUCLEOTIDE SEQUENCE [LARGE SCALE GENOMIC DNA]</scope>
</reference>
<dbReference type="STRING" id="407821.A0A087TZF9"/>
<dbReference type="CDD" id="cd05789">
    <property type="entry name" value="S1_Rrp4"/>
    <property type="match status" value="1"/>
</dbReference>
<accession>A0A087TZF9</accession>
<dbReference type="InterPro" id="IPR026699">
    <property type="entry name" value="Exosome_RNA_bind1/RRP40/RRP4"/>
</dbReference>
<dbReference type="SUPFAM" id="SSF110324">
    <property type="entry name" value="Ribosomal L27 protein-like"/>
    <property type="match status" value="1"/>
</dbReference>
<evidence type="ECO:0000256" key="1">
    <source>
        <dbReference type="ARBA" id="ARBA00004123"/>
    </source>
</evidence>
<dbReference type="GO" id="GO:0003723">
    <property type="term" value="F:RNA binding"/>
    <property type="evidence" value="ECO:0007669"/>
    <property type="project" value="InterPro"/>
</dbReference>
<dbReference type="EMBL" id="KK117452">
    <property type="protein sequence ID" value="KFM70498.1"/>
    <property type="molecule type" value="Genomic_DNA"/>
</dbReference>
<dbReference type="PANTHER" id="PTHR21321:SF4">
    <property type="entry name" value="EXOSOME COMPLEX COMPONENT RRP4"/>
    <property type="match status" value="1"/>
</dbReference>
<sequence>MIDIRLSRETSEEESPAEEINFFVTPGFVISSDPGFMRGHGTWADEDDKICATVAGTVERINKLYSVRPQRSRYSGEVGDVVVGRIVEVQHKRWSVDVNARLNAILLLTSVNLPGGELRRKTEEDELMMRNYLEVGDLIS</sequence>
<dbReference type="OMA" id="KRWSVDV"/>
<keyword evidence="2" id="KW-0271">Exosome</keyword>
<evidence type="ECO:0000313" key="6">
    <source>
        <dbReference type="Proteomes" id="UP000054359"/>
    </source>
</evidence>
<feature type="domain" description="RRP4 S1" evidence="4">
    <location>
        <begin position="73"/>
        <end position="140"/>
    </location>
</feature>
<dbReference type="Gene3D" id="2.40.50.100">
    <property type="match status" value="1"/>
</dbReference>
<dbReference type="SUPFAM" id="SSF50249">
    <property type="entry name" value="Nucleic acid-binding proteins"/>
    <property type="match status" value="1"/>
</dbReference>
<evidence type="ECO:0000259" key="4">
    <source>
        <dbReference type="Pfam" id="PF21266"/>
    </source>
</evidence>
<dbReference type="InterPro" id="IPR048565">
    <property type="entry name" value="S1_RRP4"/>
</dbReference>
<dbReference type="PANTHER" id="PTHR21321">
    <property type="entry name" value="PNAS-3 RELATED"/>
    <property type="match status" value="1"/>
</dbReference>
<gene>
    <name evidence="5" type="ORF">X975_19983</name>
</gene>
<protein>
    <submittedName>
        <fullName evidence="5">Exosome complex component RRP4</fullName>
    </submittedName>
</protein>
<evidence type="ECO:0000256" key="2">
    <source>
        <dbReference type="ARBA" id="ARBA00022835"/>
    </source>
</evidence>
<dbReference type="GO" id="GO:0000467">
    <property type="term" value="P:exonucleolytic trimming to generate mature 3'-end of 5.8S rRNA from tricistronic rRNA transcript (SSU-rRNA, 5.8S rRNA, LSU-rRNA)"/>
    <property type="evidence" value="ECO:0007669"/>
    <property type="project" value="TreeGrafter"/>
</dbReference>
<dbReference type="OrthoDB" id="1650at2759"/>
<dbReference type="InterPro" id="IPR025721">
    <property type="entry name" value="Exosome_cplx_N_dom"/>
</dbReference>
<dbReference type="GO" id="GO:0034475">
    <property type="term" value="P:U4 snRNA 3'-end processing"/>
    <property type="evidence" value="ECO:0007669"/>
    <property type="project" value="TreeGrafter"/>
</dbReference>
<feature type="domain" description="Exosome complex component N-terminal" evidence="3">
    <location>
        <begin position="23"/>
        <end position="60"/>
    </location>
</feature>
<dbReference type="Pfam" id="PF14382">
    <property type="entry name" value="ECR1_N"/>
    <property type="match status" value="1"/>
</dbReference>
<dbReference type="GO" id="GO:0000176">
    <property type="term" value="C:nuclear exosome (RNase complex)"/>
    <property type="evidence" value="ECO:0007669"/>
    <property type="project" value="TreeGrafter"/>
</dbReference>
<keyword evidence="6" id="KW-1185">Reference proteome</keyword>
<dbReference type="Gene3D" id="2.40.50.140">
    <property type="entry name" value="Nucleic acid-binding proteins"/>
    <property type="match status" value="1"/>
</dbReference>
<organism evidence="5 6">
    <name type="scientific">Stegodyphus mimosarum</name>
    <name type="common">African social velvet spider</name>
    <dbReference type="NCBI Taxonomy" id="407821"/>
    <lineage>
        <taxon>Eukaryota</taxon>
        <taxon>Metazoa</taxon>
        <taxon>Ecdysozoa</taxon>
        <taxon>Arthropoda</taxon>
        <taxon>Chelicerata</taxon>
        <taxon>Arachnida</taxon>
        <taxon>Araneae</taxon>
        <taxon>Araneomorphae</taxon>
        <taxon>Entelegynae</taxon>
        <taxon>Eresoidea</taxon>
        <taxon>Eresidae</taxon>
        <taxon>Stegodyphus</taxon>
    </lineage>
</organism>
<dbReference type="InterPro" id="IPR012340">
    <property type="entry name" value="NA-bd_OB-fold"/>
</dbReference>
<dbReference type="GO" id="GO:0000177">
    <property type="term" value="C:cytoplasmic exosome (RNase complex)"/>
    <property type="evidence" value="ECO:0007669"/>
    <property type="project" value="TreeGrafter"/>
</dbReference>
<dbReference type="GO" id="GO:0071038">
    <property type="term" value="P:TRAMP-dependent tRNA surveillance pathway"/>
    <property type="evidence" value="ECO:0007669"/>
    <property type="project" value="TreeGrafter"/>
</dbReference>
<dbReference type="Proteomes" id="UP000054359">
    <property type="component" value="Unassembled WGS sequence"/>
</dbReference>
<dbReference type="Pfam" id="PF21266">
    <property type="entry name" value="S1_RRP4"/>
    <property type="match status" value="1"/>
</dbReference>
<evidence type="ECO:0000313" key="5">
    <source>
        <dbReference type="EMBL" id="KFM70498.1"/>
    </source>
</evidence>
<dbReference type="GO" id="GO:0071035">
    <property type="term" value="P:nuclear polyadenylation-dependent rRNA catabolic process"/>
    <property type="evidence" value="ECO:0007669"/>
    <property type="project" value="TreeGrafter"/>
</dbReference>
<feature type="non-terminal residue" evidence="5">
    <location>
        <position position="140"/>
    </location>
</feature>
<name>A0A087TZF9_STEMI</name>
<comment type="subcellular location">
    <subcellularLocation>
        <location evidence="1">Nucleus</location>
    </subcellularLocation>
</comment>
<dbReference type="AlphaFoldDB" id="A0A087TZF9"/>
<evidence type="ECO:0000259" key="3">
    <source>
        <dbReference type="Pfam" id="PF14382"/>
    </source>
</evidence>